<reference evidence="5" key="1">
    <citation type="submission" date="2020-05" db="EMBL/GenBank/DDBJ databases">
        <authorList>
            <person name="Chiriac C."/>
            <person name="Salcher M."/>
            <person name="Ghai R."/>
            <person name="Kavagutti S V."/>
        </authorList>
    </citation>
    <scope>NUCLEOTIDE SEQUENCE</scope>
</reference>
<evidence type="ECO:0000256" key="1">
    <source>
        <dbReference type="SAM" id="Phobius"/>
    </source>
</evidence>
<dbReference type="InterPro" id="IPR021497">
    <property type="entry name" value="GTA_holin_3TM"/>
</dbReference>
<gene>
    <name evidence="4" type="ORF">UFOVP1292_7</name>
    <name evidence="5" type="ORF">UFOVP1411_81</name>
    <name evidence="2" type="ORF">UFOVP859_5</name>
    <name evidence="3" type="ORF">UFOVP882_87</name>
</gene>
<keyword evidence="1" id="KW-0812">Transmembrane</keyword>
<organism evidence="5">
    <name type="scientific">uncultured Caudovirales phage</name>
    <dbReference type="NCBI Taxonomy" id="2100421"/>
    <lineage>
        <taxon>Viruses</taxon>
        <taxon>Duplodnaviria</taxon>
        <taxon>Heunggongvirae</taxon>
        <taxon>Uroviricota</taxon>
        <taxon>Caudoviricetes</taxon>
        <taxon>Peduoviridae</taxon>
        <taxon>Maltschvirus</taxon>
        <taxon>Maltschvirus maltsch</taxon>
    </lineage>
</organism>
<dbReference type="EMBL" id="LR797251">
    <property type="protein sequence ID" value="CAB4196403.1"/>
    <property type="molecule type" value="Genomic_DNA"/>
</dbReference>
<dbReference type="EMBL" id="LR796826">
    <property type="protein sequence ID" value="CAB4168561.1"/>
    <property type="molecule type" value="Genomic_DNA"/>
</dbReference>
<dbReference type="Pfam" id="PF11351">
    <property type="entry name" value="GTA_holin_3TM"/>
    <property type="match status" value="1"/>
</dbReference>
<name>A0A6J5S8Q4_9CAUD</name>
<keyword evidence="1" id="KW-1133">Transmembrane helix</keyword>
<sequence>MFGIDDAIGAALKVLDKFVPDPAAKQAAESELRNSLQKWDEGQTEVNKVEAGSDNLFVAGWRPAIGWICAAALLYTYILVPFTVWTFAFVLNQPIPKFPVLDNNLWELMFGMLGMGGLRTYEKFKGVSK</sequence>
<evidence type="ECO:0000313" key="3">
    <source>
        <dbReference type="EMBL" id="CAB4168561.1"/>
    </source>
</evidence>
<protein>
    <submittedName>
        <fullName evidence="5">Holin of 3TMs, for gene-transfer release</fullName>
    </submittedName>
</protein>
<dbReference type="EMBL" id="LR797357">
    <property type="protein sequence ID" value="CAB4205378.1"/>
    <property type="molecule type" value="Genomic_DNA"/>
</dbReference>
<evidence type="ECO:0000313" key="5">
    <source>
        <dbReference type="EMBL" id="CAB4205378.1"/>
    </source>
</evidence>
<evidence type="ECO:0000313" key="4">
    <source>
        <dbReference type="EMBL" id="CAB4196403.1"/>
    </source>
</evidence>
<evidence type="ECO:0000313" key="2">
    <source>
        <dbReference type="EMBL" id="CAB4167190.1"/>
    </source>
</evidence>
<proteinExistence type="predicted"/>
<keyword evidence="1" id="KW-0472">Membrane</keyword>
<accession>A0A6J5S8Q4</accession>
<dbReference type="EMBL" id="LR796816">
    <property type="protein sequence ID" value="CAB4167190.1"/>
    <property type="molecule type" value="Genomic_DNA"/>
</dbReference>
<feature type="transmembrane region" description="Helical" evidence="1">
    <location>
        <begin position="64"/>
        <end position="91"/>
    </location>
</feature>